<evidence type="ECO:0000313" key="2">
    <source>
        <dbReference type="Proteomes" id="UP000789920"/>
    </source>
</evidence>
<gene>
    <name evidence="1" type="ORF">RPERSI_LOCUS25972</name>
</gene>
<sequence length="172" mass="19247">NNTDKPNPTPIFPPEDDGRQLPTTTINTLTTTINQPTTTINTSTTTINTLTTTINLMTTITTINTLLIITTPLPLRPTNFPKILTTETSTTSKPILSLTIKPSNVITTRFINFISCPICKNEFKESEIEQHLKEHIKNLLSKDTVNNKLEIKKQSIAFDKIKELVSKLTDIQ</sequence>
<name>A0ACA9S3Y0_9GLOM</name>
<organism evidence="1 2">
    <name type="scientific">Racocetra persica</name>
    <dbReference type="NCBI Taxonomy" id="160502"/>
    <lineage>
        <taxon>Eukaryota</taxon>
        <taxon>Fungi</taxon>
        <taxon>Fungi incertae sedis</taxon>
        <taxon>Mucoromycota</taxon>
        <taxon>Glomeromycotina</taxon>
        <taxon>Glomeromycetes</taxon>
        <taxon>Diversisporales</taxon>
        <taxon>Gigasporaceae</taxon>
        <taxon>Racocetra</taxon>
    </lineage>
</organism>
<dbReference type="EMBL" id="CAJVQC010087177">
    <property type="protein sequence ID" value="CAG8823166.1"/>
    <property type="molecule type" value="Genomic_DNA"/>
</dbReference>
<comment type="caution">
    <text evidence="1">The sequence shown here is derived from an EMBL/GenBank/DDBJ whole genome shotgun (WGS) entry which is preliminary data.</text>
</comment>
<keyword evidence="2" id="KW-1185">Reference proteome</keyword>
<protein>
    <submittedName>
        <fullName evidence="1">20856_t:CDS:1</fullName>
    </submittedName>
</protein>
<feature type="non-terminal residue" evidence="1">
    <location>
        <position position="172"/>
    </location>
</feature>
<accession>A0ACA9S3Y0</accession>
<reference evidence="1" key="1">
    <citation type="submission" date="2021-06" db="EMBL/GenBank/DDBJ databases">
        <authorList>
            <person name="Kallberg Y."/>
            <person name="Tangrot J."/>
            <person name="Rosling A."/>
        </authorList>
    </citation>
    <scope>NUCLEOTIDE SEQUENCE</scope>
    <source>
        <strain evidence="1">MA461A</strain>
    </source>
</reference>
<evidence type="ECO:0000313" key="1">
    <source>
        <dbReference type="EMBL" id="CAG8823166.1"/>
    </source>
</evidence>
<feature type="non-terminal residue" evidence="1">
    <location>
        <position position="1"/>
    </location>
</feature>
<proteinExistence type="predicted"/>
<dbReference type="Proteomes" id="UP000789920">
    <property type="component" value="Unassembled WGS sequence"/>
</dbReference>